<proteinExistence type="predicted"/>
<accession>A0A484Y5F0</accession>
<dbReference type="AlphaFoldDB" id="A0A484Y5F0"/>
<evidence type="ECO:0000313" key="2">
    <source>
        <dbReference type="Proteomes" id="UP000372890"/>
    </source>
</evidence>
<name>A0A484Y5F0_ECOLX</name>
<evidence type="ECO:0000313" key="1">
    <source>
        <dbReference type="EMBL" id="VFS30273.1"/>
    </source>
</evidence>
<dbReference type="Proteomes" id="UP000372890">
    <property type="component" value="Unassembled WGS sequence"/>
</dbReference>
<gene>
    <name evidence="1" type="ORF">NCTC9001_03713</name>
</gene>
<organism evidence="1 2">
    <name type="scientific">Escherichia coli</name>
    <dbReference type="NCBI Taxonomy" id="562"/>
    <lineage>
        <taxon>Bacteria</taxon>
        <taxon>Pseudomonadati</taxon>
        <taxon>Pseudomonadota</taxon>
        <taxon>Gammaproteobacteria</taxon>
        <taxon>Enterobacterales</taxon>
        <taxon>Enterobacteriaceae</taxon>
        <taxon>Escherichia</taxon>
    </lineage>
</organism>
<reference evidence="1 2" key="1">
    <citation type="submission" date="2019-03" db="EMBL/GenBank/DDBJ databases">
        <authorList>
            <consortium name="Pathogen Informatics"/>
        </authorList>
    </citation>
    <scope>NUCLEOTIDE SEQUENCE [LARGE SCALE GENOMIC DNA]</scope>
    <source>
        <strain evidence="1 2">NCTC9001</strain>
    </source>
</reference>
<sequence>MVLRLVFLNIIESFTHSPFWLLPVRILQHS</sequence>
<dbReference type="EMBL" id="CAADIS010000005">
    <property type="protein sequence ID" value="VFS30273.1"/>
    <property type="molecule type" value="Genomic_DNA"/>
</dbReference>
<protein>
    <submittedName>
        <fullName evidence="1">Uncharacterized protein</fullName>
    </submittedName>
</protein>